<comment type="caution">
    <text evidence="5">The sequence shown here is derived from an EMBL/GenBank/DDBJ whole genome shotgun (WGS) entry which is preliminary data.</text>
</comment>
<evidence type="ECO:0000313" key="5">
    <source>
        <dbReference type="EMBL" id="MBK1879607.1"/>
    </source>
</evidence>
<dbReference type="SUPFAM" id="SSF56801">
    <property type="entry name" value="Acetyl-CoA synthetase-like"/>
    <property type="match status" value="1"/>
</dbReference>
<dbReference type="EMBL" id="JAENIL010000052">
    <property type="protein sequence ID" value="MBK1879607.1"/>
    <property type="molecule type" value="Genomic_DNA"/>
</dbReference>
<protein>
    <submittedName>
        <fullName evidence="5">Propionyl-CoA synthetase</fullName>
    </submittedName>
</protein>
<dbReference type="Pfam" id="PF16177">
    <property type="entry name" value="ACAS_N"/>
    <property type="match status" value="1"/>
</dbReference>
<name>A0A934VRP2_9BACT</name>
<dbReference type="InterPro" id="IPR032387">
    <property type="entry name" value="ACAS_N"/>
</dbReference>
<dbReference type="InterPro" id="IPR025110">
    <property type="entry name" value="AMP-bd_C"/>
</dbReference>
<reference evidence="5" key="1">
    <citation type="submission" date="2021-01" db="EMBL/GenBank/DDBJ databases">
        <title>Modified the classification status of verrucomicrobia.</title>
        <authorList>
            <person name="Feng X."/>
        </authorList>
    </citation>
    <scope>NUCLEOTIDE SEQUENCE</scope>
    <source>
        <strain evidence="5">KCTC 13126</strain>
    </source>
</reference>
<dbReference type="FunFam" id="3.40.50.12780:FF:000011">
    <property type="entry name" value="Acetyl-coenzyme A synthetase 2-like, mitochondrial"/>
    <property type="match status" value="1"/>
</dbReference>
<evidence type="ECO:0000259" key="3">
    <source>
        <dbReference type="Pfam" id="PF13193"/>
    </source>
</evidence>
<dbReference type="Pfam" id="PF13193">
    <property type="entry name" value="AMP-binding_C"/>
    <property type="match status" value="1"/>
</dbReference>
<evidence type="ECO:0000259" key="4">
    <source>
        <dbReference type="Pfam" id="PF16177"/>
    </source>
</evidence>
<comment type="similarity">
    <text evidence="1">Belongs to the ATP-dependent AMP-binding enzyme family.</text>
</comment>
<dbReference type="InterPro" id="IPR042099">
    <property type="entry name" value="ANL_N_sf"/>
</dbReference>
<feature type="domain" description="AMP-binding enzyme C-terminal" evidence="3">
    <location>
        <begin position="512"/>
        <end position="590"/>
    </location>
</feature>
<dbReference type="PANTHER" id="PTHR43347">
    <property type="entry name" value="ACYL-COA SYNTHETASE"/>
    <property type="match status" value="1"/>
</dbReference>
<organism evidence="5 6">
    <name type="scientific">Pelagicoccus mobilis</name>
    <dbReference type="NCBI Taxonomy" id="415221"/>
    <lineage>
        <taxon>Bacteria</taxon>
        <taxon>Pseudomonadati</taxon>
        <taxon>Verrucomicrobiota</taxon>
        <taxon>Opitutia</taxon>
        <taxon>Puniceicoccales</taxon>
        <taxon>Pelagicoccaceae</taxon>
        <taxon>Pelagicoccus</taxon>
    </lineage>
</organism>
<dbReference type="InterPro" id="IPR020845">
    <property type="entry name" value="AMP-binding_CS"/>
</dbReference>
<dbReference type="Pfam" id="PF00501">
    <property type="entry name" value="AMP-binding"/>
    <property type="match status" value="1"/>
</dbReference>
<dbReference type="PANTHER" id="PTHR43347:SF3">
    <property type="entry name" value="ACYL-COA SYNTHETASE SHORT-CHAIN FAMILY MEMBER 3, MITOCHONDRIAL"/>
    <property type="match status" value="1"/>
</dbReference>
<dbReference type="CDD" id="cd05967">
    <property type="entry name" value="PrpE"/>
    <property type="match status" value="1"/>
</dbReference>
<dbReference type="Proteomes" id="UP000617628">
    <property type="component" value="Unassembled WGS sequence"/>
</dbReference>
<gene>
    <name evidence="5" type="ORF">JIN87_22165</name>
</gene>
<sequence>MTQGYDSLYAASLDDPETFWKEQSKHIDWFTSPDEILSYSQEGNWKWFEGGTLNTSYLAIDRHIDRGRGGETAIIYDSPVTDTKRRYSYRELKYEVSRLAGALRALGVKRGDRVILYLPMIPETIFAMLACARIGAIHSVVFGGFAAHELQKRIDDAKPKALLTASCGIEVNRVIPYKPIVDRALELASHEVDSVVVLQRHQVKADLNQSRDHDWQHVIAKSMPAECLPLQATDPLYIIYTSGTTGKPKGVLRDNGGHAVAMEFSMRTIYDMSPGDVFWAASDVGWVVGHSYIVYAPLIRGCTTVLYEGKPVKTPDAGAFWRVVEEHHVNALFTAPTAIRAMRKEDPEAALMKRYDLSSLRNMFLAGERCDVSTLEWLSCNLGVPVIDHWWQTESGWPMLANMTGIELLPIKPGSAGKPVCGYEMKVVDEYGAECPPKVEGTLLVRCPLPPGTLIDLWQDSERFQKSYFDSYPGYYLTGDGAYRDENGYFYIVGRIDDVINVAGHRLSTASLEEAISSNPSVAECAVIGIDDALKGQVPIALVVTKTGLTAGPDELEKELVAKVREAFGAVASLKHVLITEHLPKTRSGKVLRSALRAIANGKELPSVATIDDPHVLDEIRALFERELFEAKAVK</sequence>
<proteinExistence type="inferred from homology"/>
<dbReference type="InterPro" id="IPR045851">
    <property type="entry name" value="AMP-bd_C_sf"/>
</dbReference>
<dbReference type="GO" id="GO:0050218">
    <property type="term" value="F:propionate-CoA ligase activity"/>
    <property type="evidence" value="ECO:0007669"/>
    <property type="project" value="TreeGrafter"/>
</dbReference>
<dbReference type="InterPro" id="IPR000873">
    <property type="entry name" value="AMP-dep_synth/lig_dom"/>
</dbReference>
<dbReference type="PROSITE" id="PS00455">
    <property type="entry name" value="AMP_BINDING"/>
    <property type="match status" value="1"/>
</dbReference>
<dbReference type="Gene3D" id="3.40.50.12780">
    <property type="entry name" value="N-terminal domain of ligase-like"/>
    <property type="match status" value="1"/>
</dbReference>
<feature type="domain" description="AMP-dependent synthetase/ligase" evidence="2">
    <location>
        <begin position="68"/>
        <end position="448"/>
    </location>
</feature>
<feature type="domain" description="Acetyl-coenzyme A synthetase N-terminal" evidence="4">
    <location>
        <begin position="5"/>
        <end position="58"/>
    </location>
</feature>
<dbReference type="Gene3D" id="3.30.300.30">
    <property type="match status" value="1"/>
</dbReference>
<evidence type="ECO:0000256" key="1">
    <source>
        <dbReference type="ARBA" id="ARBA00006432"/>
    </source>
</evidence>
<dbReference type="AlphaFoldDB" id="A0A934VRP2"/>
<keyword evidence="6" id="KW-1185">Reference proteome</keyword>
<dbReference type="NCBIfam" id="NF001208">
    <property type="entry name" value="PRK00174.1"/>
    <property type="match status" value="1"/>
</dbReference>
<evidence type="ECO:0000313" key="6">
    <source>
        <dbReference type="Proteomes" id="UP000617628"/>
    </source>
</evidence>
<evidence type="ECO:0000259" key="2">
    <source>
        <dbReference type="Pfam" id="PF00501"/>
    </source>
</evidence>
<dbReference type="GO" id="GO:0070013">
    <property type="term" value="C:intracellular organelle lumen"/>
    <property type="evidence" value="ECO:0007669"/>
    <property type="project" value="UniProtKB-ARBA"/>
</dbReference>
<accession>A0A934VRP2</accession>